<keyword evidence="2" id="KW-0238">DNA-binding</keyword>
<dbReference type="PROSITE" id="PS00622">
    <property type="entry name" value="HTH_LUXR_1"/>
    <property type="match status" value="1"/>
</dbReference>
<comment type="caution">
    <text evidence="5">The sequence shown here is derived from an EMBL/GenBank/DDBJ whole genome shotgun (WGS) entry which is preliminary data.</text>
</comment>
<dbReference type="Proteomes" id="UP001500596">
    <property type="component" value="Unassembled WGS sequence"/>
</dbReference>
<dbReference type="Gene3D" id="1.10.10.10">
    <property type="entry name" value="Winged helix-like DNA-binding domain superfamily/Winged helix DNA-binding domain"/>
    <property type="match status" value="1"/>
</dbReference>
<accession>A0ABP4RX30</accession>
<dbReference type="InterPro" id="IPR016032">
    <property type="entry name" value="Sig_transdc_resp-reg_C-effctor"/>
</dbReference>
<name>A0ABP4RX30_9MICO</name>
<gene>
    <name evidence="5" type="ORF">GCM10009807_03880</name>
</gene>
<dbReference type="SUPFAM" id="SSF46894">
    <property type="entry name" value="C-terminal effector domain of the bipartite response regulators"/>
    <property type="match status" value="1"/>
</dbReference>
<dbReference type="Pfam" id="PF00196">
    <property type="entry name" value="GerE"/>
    <property type="match status" value="1"/>
</dbReference>
<dbReference type="PANTHER" id="PTHR44688:SF16">
    <property type="entry name" value="DNA-BINDING TRANSCRIPTIONAL ACTIVATOR DEVR_DOSR"/>
    <property type="match status" value="1"/>
</dbReference>
<keyword evidence="1" id="KW-0805">Transcription regulation</keyword>
<evidence type="ECO:0000313" key="5">
    <source>
        <dbReference type="EMBL" id="GAA1663065.1"/>
    </source>
</evidence>
<evidence type="ECO:0000313" key="6">
    <source>
        <dbReference type="Proteomes" id="UP001500596"/>
    </source>
</evidence>
<dbReference type="PROSITE" id="PS50043">
    <property type="entry name" value="HTH_LUXR_2"/>
    <property type="match status" value="1"/>
</dbReference>
<evidence type="ECO:0000256" key="3">
    <source>
        <dbReference type="ARBA" id="ARBA00023163"/>
    </source>
</evidence>
<protein>
    <submittedName>
        <fullName evidence="5">LuxR C-terminal-related transcriptional regulator</fullName>
    </submittedName>
</protein>
<feature type="domain" description="HTH luxR-type" evidence="4">
    <location>
        <begin position="293"/>
        <end position="359"/>
    </location>
</feature>
<dbReference type="EMBL" id="BAAAPK010000001">
    <property type="protein sequence ID" value="GAA1663065.1"/>
    <property type="molecule type" value="Genomic_DNA"/>
</dbReference>
<reference evidence="6" key="1">
    <citation type="journal article" date="2019" name="Int. J. Syst. Evol. Microbiol.">
        <title>The Global Catalogue of Microorganisms (GCM) 10K type strain sequencing project: providing services to taxonomists for standard genome sequencing and annotation.</title>
        <authorList>
            <consortium name="The Broad Institute Genomics Platform"/>
            <consortium name="The Broad Institute Genome Sequencing Center for Infectious Disease"/>
            <person name="Wu L."/>
            <person name="Ma J."/>
        </authorList>
    </citation>
    <scope>NUCLEOTIDE SEQUENCE [LARGE SCALE GENOMIC DNA]</scope>
    <source>
        <strain evidence="6">JCM 15575</strain>
    </source>
</reference>
<evidence type="ECO:0000259" key="4">
    <source>
        <dbReference type="PROSITE" id="PS50043"/>
    </source>
</evidence>
<keyword evidence="3" id="KW-0804">Transcription</keyword>
<dbReference type="InterPro" id="IPR000792">
    <property type="entry name" value="Tscrpt_reg_LuxR_C"/>
</dbReference>
<dbReference type="PRINTS" id="PR00038">
    <property type="entry name" value="HTHLUXR"/>
</dbReference>
<proteinExistence type="predicted"/>
<organism evidence="5 6">
    <name type="scientific">Microbacterium lacus</name>
    <dbReference type="NCBI Taxonomy" id="415217"/>
    <lineage>
        <taxon>Bacteria</taxon>
        <taxon>Bacillati</taxon>
        <taxon>Actinomycetota</taxon>
        <taxon>Actinomycetes</taxon>
        <taxon>Micrococcales</taxon>
        <taxon>Microbacteriaceae</taxon>
        <taxon>Microbacterium</taxon>
    </lineage>
</organism>
<dbReference type="PANTHER" id="PTHR44688">
    <property type="entry name" value="DNA-BINDING TRANSCRIPTIONAL ACTIVATOR DEVR_DOSR"/>
    <property type="match status" value="1"/>
</dbReference>
<dbReference type="RefSeq" id="WP_344051046.1">
    <property type="nucleotide sequence ID" value="NZ_BAAAPK010000001.1"/>
</dbReference>
<dbReference type="CDD" id="cd06170">
    <property type="entry name" value="LuxR_C_like"/>
    <property type="match status" value="1"/>
</dbReference>
<evidence type="ECO:0000256" key="1">
    <source>
        <dbReference type="ARBA" id="ARBA00023015"/>
    </source>
</evidence>
<sequence>MATALARGRARSDIEVMSRAGLPLHRFMDEAADSLGAVVPFVAACVTTLDPATAMVSSARKLGVLDGRNEQDLAWSQLEYGGEEPTAIRGLLRAGRTAVGMNRETHGDVTRSARMAELLVPHFDFHDEARVVFADRSGGWGHLSLFRGSEDQAFGAEELAFLADVAPSFTRGFRTGLLAQIALRSTASEAGPAVIIVDAQNRMIQSTPGAQAHLERMSALPGMGDPFVYVHALVDAARRLARGDTDRVPRVRTRTADGLWLVLHAAPLGGLSDRGGDVVVTIEEARPQEVIDLVAAAFGLTPRERDVISIVLRGANTKEIAAEMHVSPYTVQDHLKSIFDKADVTSRRELVARVYFDQYLSRAGSELAPSGWYAIAH</sequence>
<keyword evidence="6" id="KW-1185">Reference proteome</keyword>
<evidence type="ECO:0000256" key="2">
    <source>
        <dbReference type="ARBA" id="ARBA00023125"/>
    </source>
</evidence>
<dbReference type="SMART" id="SM00421">
    <property type="entry name" value="HTH_LUXR"/>
    <property type="match status" value="1"/>
</dbReference>
<dbReference type="InterPro" id="IPR036388">
    <property type="entry name" value="WH-like_DNA-bd_sf"/>
</dbReference>